<evidence type="ECO:0000313" key="1">
    <source>
        <dbReference type="EMBL" id="CAE7420160.1"/>
    </source>
</evidence>
<sequence>LDVYIFLPQAPPGTASLLPAISELAAEAEAEDQRPVCALFMEEVLFGGKRFAGDGLASSFFLRASNGTWKNPYHRGLNVMALDGSGIYSEPHRPVCRHGRTSRVFHVTQMRFNHYVDAFRLRCAACRVRDDSMLAYFA</sequence>
<dbReference type="Proteomes" id="UP000649617">
    <property type="component" value="Unassembled WGS sequence"/>
</dbReference>
<dbReference type="AlphaFoldDB" id="A0A812R5T1"/>
<dbReference type="EMBL" id="CAJNIZ010019032">
    <property type="protein sequence ID" value="CAE7420160.1"/>
    <property type="molecule type" value="Genomic_DNA"/>
</dbReference>
<keyword evidence="2" id="KW-1185">Reference proteome</keyword>
<proteinExistence type="predicted"/>
<feature type="non-terminal residue" evidence="1">
    <location>
        <position position="1"/>
    </location>
</feature>
<name>A0A812R5T1_SYMPI</name>
<evidence type="ECO:0000313" key="2">
    <source>
        <dbReference type="Proteomes" id="UP000649617"/>
    </source>
</evidence>
<accession>A0A812R5T1</accession>
<reference evidence="1" key="1">
    <citation type="submission" date="2021-02" db="EMBL/GenBank/DDBJ databases">
        <authorList>
            <person name="Dougan E. K."/>
            <person name="Rhodes N."/>
            <person name="Thang M."/>
            <person name="Chan C."/>
        </authorList>
    </citation>
    <scope>NUCLEOTIDE SEQUENCE</scope>
</reference>
<protein>
    <submittedName>
        <fullName evidence="1">Uncharacterized protein</fullName>
    </submittedName>
</protein>
<organism evidence="1 2">
    <name type="scientific">Symbiodinium pilosum</name>
    <name type="common">Dinoflagellate</name>
    <dbReference type="NCBI Taxonomy" id="2952"/>
    <lineage>
        <taxon>Eukaryota</taxon>
        <taxon>Sar</taxon>
        <taxon>Alveolata</taxon>
        <taxon>Dinophyceae</taxon>
        <taxon>Suessiales</taxon>
        <taxon>Symbiodiniaceae</taxon>
        <taxon>Symbiodinium</taxon>
    </lineage>
</organism>
<gene>
    <name evidence="1" type="ORF">SPIL2461_LOCUS10334</name>
</gene>
<dbReference type="OrthoDB" id="10508693at2759"/>
<comment type="caution">
    <text evidence="1">The sequence shown here is derived from an EMBL/GenBank/DDBJ whole genome shotgun (WGS) entry which is preliminary data.</text>
</comment>